<dbReference type="InterPro" id="IPR010666">
    <property type="entry name" value="Znf_GRF"/>
</dbReference>
<reference evidence="8" key="2">
    <citation type="submission" date="2018-05" db="EMBL/GenBank/DDBJ databases">
        <title>OpunRS2 (Oryza punctata Reference Sequence Version 2).</title>
        <authorList>
            <person name="Zhang J."/>
            <person name="Kudrna D."/>
            <person name="Lee S."/>
            <person name="Talag J."/>
            <person name="Welchert J."/>
            <person name="Wing R.A."/>
        </authorList>
    </citation>
    <scope>NUCLEOTIDE SEQUENCE [LARGE SCALE GENOMIC DNA]</scope>
</reference>
<evidence type="ECO:0000259" key="7">
    <source>
        <dbReference type="PROSITE" id="PS51999"/>
    </source>
</evidence>
<reference evidence="8" key="1">
    <citation type="submission" date="2015-04" db="UniProtKB">
        <authorList>
            <consortium name="EnsemblPlants"/>
        </authorList>
    </citation>
    <scope>IDENTIFICATION</scope>
</reference>
<keyword evidence="6" id="KW-0812">Transmembrane</keyword>
<feature type="coiled-coil region" evidence="5">
    <location>
        <begin position="107"/>
        <end position="134"/>
    </location>
</feature>
<feature type="domain" description="GRF-type" evidence="7">
    <location>
        <begin position="36"/>
        <end position="77"/>
    </location>
</feature>
<dbReference type="OMA" id="YEPTVIC"/>
<evidence type="ECO:0000256" key="4">
    <source>
        <dbReference type="PROSITE-ProRule" id="PRU01343"/>
    </source>
</evidence>
<evidence type="ECO:0000313" key="8">
    <source>
        <dbReference type="EnsemblPlants" id="OPUNC10G06200.1"/>
    </source>
</evidence>
<keyword evidence="6" id="KW-0472">Membrane</keyword>
<keyword evidence="2 4" id="KW-0863">Zinc-finger</keyword>
<keyword evidence="1" id="KW-0479">Metal-binding</keyword>
<dbReference type="eggNOG" id="ENOG502R3SV">
    <property type="taxonomic scope" value="Eukaryota"/>
</dbReference>
<evidence type="ECO:0000313" key="9">
    <source>
        <dbReference type="Proteomes" id="UP000026962"/>
    </source>
</evidence>
<evidence type="ECO:0000256" key="1">
    <source>
        <dbReference type="ARBA" id="ARBA00022723"/>
    </source>
</evidence>
<keyword evidence="6" id="KW-1133">Transmembrane helix</keyword>
<evidence type="ECO:0000256" key="6">
    <source>
        <dbReference type="SAM" id="Phobius"/>
    </source>
</evidence>
<evidence type="ECO:0000256" key="5">
    <source>
        <dbReference type="SAM" id="Coils"/>
    </source>
</evidence>
<name>A0A0E0M6U0_ORYPU</name>
<keyword evidence="5" id="KW-0175">Coiled coil</keyword>
<dbReference type="AlphaFoldDB" id="A0A0E0M6U0"/>
<evidence type="ECO:0000256" key="3">
    <source>
        <dbReference type="ARBA" id="ARBA00022833"/>
    </source>
</evidence>
<sequence length="181" mass="20761">MASSQSDGSSSYSQHSSRSPIPYRVGPFDYQPAVMCDCRMKAARWISWTPDNPGRWYFKCRNAREGGCGFYAWYDGPTTTFIREVLTDLRDAVWSARREKEGLVLAIQEERMKVEEKITEVDAAQRELEAARKLSCDYAERIAVLKDRNSRLEKERCHMLVVVMGCAFVMFALVLARRNVG</sequence>
<organism evidence="8">
    <name type="scientific">Oryza punctata</name>
    <name type="common">Red rice</name>
    <dbReference type="NCBI Taxonomy" id="4537"/>
    <lineage>
        <taxon>Eukaryota</taxon>
        <taxon>Viridiplantae</taxon>
        <taxon>Streptophyta</taxon>
        <taxon>Embryophyta</taxon>
        <taxon>Tracheophyta</taxon>
        <taxon>Spermatophyta</taxon>
        <taxon>Magnoliopsida</taxon>
        <taxon>Liliopsida</taxon>
        <taxon>Poales</taxon>
        <taxon>Poaceae</taxon>
        <taxon>BOP clade</taxon>
        <taxon>Oryzoideae</taxon>
        <taxon>Oryzeae</taxon>
        <taxon>Oryzinae</taxon>
        <taxon>Oryza</taxon>
    </lineage>
</organism>
<dbReference type="PANTHER" id="PTHR33248">
    <property type="entry name" value="ZINC ION-BINDING PROTEIN"/>
    <property type="match status" value="1"/>
</dbReference>
<dbReference type="Pfam" id="PF06839">
    <property type="entry name" value="Zn_ribbon_GRF"/>
    <property type="match status" value="1"/>
</dbReference>
<keyword evidence="3" id="KW-0862">Zinc</keyword>
<proteinExistence type="predicted"/>
<dbReference type="PROSITE" id="PS51999">
    <property type="entry name" value="ZF_GRF"/>
    <property type="match status" value="1"/>
</dbReference>
<feature type="transmembrane region" description="Helical" evidence="6">
    <location>
        <begin position="157"/>
        <end position="176"/>
    </location>
</feature>
<dbReference type="GO" id="GO:0008270">
    <property type="term" value="F:zinc ion binding"/>
    <property type="evidence" value="ECO:0007669"/>
    <property type="project" value="UniProtKB-KW"/>
</dbReference>
<evidence type="ECO:0000256" key="2">
    <source>
        <dbReference type="ARBA" id="ARBA00022771"/>
    </source>
</evidence>
<keyword evidence="9" id="KW-1185">Reference proteome</keyword>
<dbReference type="Gramene" id="OPUNC10G06200.1">
    <property type="protein sequence ID" value="OPUNC10G06200.1"/>
    <property type="gene ID" value="OPUNC10G06200"/>
</dbReference>
<dbReference type="HOGENOM" id="CLU_088072_1_0_1"/>
<dbReference type="Proteomes" id="UP000026962">
    <property type="component" value="Chromosome 10"/>
</dbReference>
<protein>
    <recommendedName>
        <fullName evidence="7">GRF-type domain-containing protein</fullName>
    </recommendedName>
</protein>
<dbReference type="EnsemblPlants" id="OPUNC10G06200.1">
    <property type="protein sequence ID" value="OPUNC10G06200.1"/>
    <property type="gene ID" value="OPUNC10G06200"/>
</dbReference>
<accession>A0A0E0M6U0</accession>